<keyword evidence="9" id="KW-1185">Reference proteome</keyword>
<evidence type="ECO:0000256" key="4">
    <source>
        <dbReference type="ARBA" id="ARBA00022833"/>
    </source>
</evidence>
<dbReference type="GO" id="GO:0000978">
    <property type="term" value="F:RNA polymerase II cis-regulatory region sequence-specific DNA binding"/>
    <property type="evidence" value="ECO:0007669"/>
    <property type="project" value="UniProtKB-ARBA"/>
</dbReference>
<evidence type="ECO:0000256" key="3">
    <source>
        <dbReference type="ARBA" id="ARBA00022771"/>
    </source>
</evidence>
<dbReference type="PANTHER" id="PTHR19818:SF139">
    <property type="entry name" value="PAIR-RULE PROTEIN ODD-PAIRED"/>
    <property type="match status" value="1"/>
</dbReference>
<feature type="region of interest" description="Disordered" evidence="6">
    <location>
        <begin position="165"/>
        <end position="217"/>
    </location>
</feature>
<dbReference type="GO" id="GO:0000981">
    <property type="term" value="F:DNA-binding transcription factor activity, RNA polymerase II-specific"/>
    <property type="evidence" value="ECO:0007669"/>
    <property type="project" value="TreeGrafter"/>
</dbReference>
<evidence type="ECO:0000256" key="5">
    <source>
        <dbReference type="PROSITE-ProRule" id="PRU00042"/>
    </source>
</evidence>
<evidence type="ECO:0000313" key="9">
    <source>
        <dbReference type="Proteomes" id="UP000029665"/>
    </source>
</evidence>
<keyword evidence="1" id="KW-0479">Metal-binding</keyword>
<name>A0A060S3T9_PYCCI</name>
<proteinExistence type="predicted"/>
<dbReference type="STRING" id="5643.A0A060S3T9"/>
<dbReference type="Pfam" id="PF00096">
    <property type="entry name" value="zf-C2H2"/>
    <property type="match status" value="1"/>
</dbReference>
<dbReference type="EMBL" id="CCBP010000030">
    <property type="protein sequence ID" value="CDO68985.1"/>
    <property type="molecule type" value="Genomic_DNA"/>
</dbReference>
<accession>A0A060S3T9</accession>
<keyword evidence="2" id="KW-0677">Repeat</keyword>
<dbReference type="Gene3D" id="3.30.160.60">
    <property type="entry name" value="Classic Zinc Finger"/>
    <property type="match status" value="1"/>
</dbReference>
<organism evidence="8 9">
    <name type="scientific">Pycnoporus cinnabarinus</name>
    <name type="common">Cinnabar-red polypore</name>
    <name type="synonym">Trametes cinnabarina</name>
    <dbReference type="NCBI Taxonomy" id="5643"/>
    <lineage>
        <taxon>Eukaryota</taxon>
        <taxon>Fungi</taxon>
        <taxon>Dikarya</taxon>
        <taxon>Basidiomycota</taxon>
        <taxon>Agaricomycotina</taxon>
        <taxon>Agaricomycetes</taxon>
        <taxon>Polyporales</taxon>
        <taxon>Polyporaceae</taxon>
        <taxon>Trametes</taxon>
    </lineage>
</organism>
<dbReference type="HOGENOM" id="CLU_645805_0_0_1"/>
<dbReference type="Proteomes" id="UP000029665">
    <property type="component" value="Unassembled WGS sequence"/>
</dbReference>
<evidence type="ECO:0000259" key="7">
    <source>
        <dbReference type="PROSITE" id="PS50157"/>
    </source>
</evidence>
<evidence type="ECO:0000256" key="1">
    <source>
        <dbReference type="ARBA" id="ARBA00022723"/>
    </source>
</evidence>
<feature type="compositionally biased region" description="Basic residues" evidence="6">
    <location>
        <begin position="166"/>
        <end position="175"/>
    </location>
</feature>
<dbReference type="SMART" id="SM00355">
    <property type="entry name" value="ZnF_C2H2"/>
    <property type="match status" value="2"/>
</dbReference>
<protein>
    <recommendedName>
        <fullName evidence="7">C2H2-type domain-containing protein</fullName>
    </recommendedName>
</protein>
<dbReference type="GO" id="GO:0008270">
    <property type="term" value="F:zinc ion binding"/>
    <property type="evidence" value="ECO:0007669"/>
    <property type="project" value="UniProtKB-KW"/>
</dbReference>
<dbReference type="OrthoDB" id="2754820at2759"/>
<dbReference type="InterPro" id="IPR036236">
    <property type="entry name" value="Znf_C2H2_sf"/>
</dbReference>
<evidence type="ECO:0000313" key="8">
    <source>
        <dbReference type="EMBL" id="CDO68985.1"/>
    </source>
</evidence>
<dbReference type="InterPro" id="IPR050329">
    <property type="entry name" value="GLI_C2H2-zinc-finger"/>
</dbReference>
<evidence type="ECO:0000256" key="6">
    <source>
        <dbReference type="SAM" id="MobiDB-lite"/>
    </source>
</evidence>
<dbReference type="PANTHER" id="PTHR19818">
    <property type="entry name" value="ZINC FINGER PROTEIN ZIC AND GLI"/>
    <property type="match status" value="1"/>
</dbReference>
<keyword evidence="3 5" id="KW-0863">Zinc-finger</keyword>
<dbReference type="SUPFAM" id="SSF57667">
    <property type="entry name" value="beta-beta-alpha zinc fingers"/>
    <property type="match status" value="1"/>
</dbReference>
<dbReference type="PROSITE" id="PS00028">
    <property type="entry name" value="ZINC_FINGER_C2H2_1"/>
    <property type="match status" value="1"/>
</dbReference>
<evidence type="ECO:0000256" key="2">
    <source>
        <dbReference type="ARBA" id="ARBA00022737"/>
    </source>
</evidence>
<feature type="compositionally biased region" description="Low complexity" evidence="6">
    <location>
        <begin position="176"/>
        <end position="217"/>
    </location>
</feature>
<feature type="domain" description="C2H2-type" evidence="7">
    <location>
        <begin position="46"/>
        <end position="75"/>
    </location>
</feature>
<dbReference type="PROSITE" id="PS50157">
    <property type="entry name" value="ZINC_FINGER_C2H2_2"/>
    <property type="match status" value="1"/>
</dbReference>
<sequence length="425" mass="46250">MPCVIKSTFQLPEVPSKGQCPICYKDFKRDLRRHMQSHLDLSESPYVCTFPDCGRRFRQESNLKTHMTTHTRERPKYCPDYWKDEFGNISPCAACFRDGSMLLRHRKLNHGYKPKSKQPSDVRELSAEKQALQAEAYALAFKMNITVGNAYKIMGAKPVRAQTIRAARRAAKKPASRSLKASSRSNAVSTTPSSSGSSSPAYSAPVPSLTSSGSSSPALSPALSTPVVLEFPAEIADFFSAPSVEQAATSMSWDASPATDPSTYTFPGAVLPQSPHCNLAFSLPQASAAQLHGNHDQPQFQNFVDVVGQSDMLVPSQVPVQFFGEAQGCSFPVDNWGVQDASFGFLEPAMDMSLDLDMNMGLEPYPEVPALVSFDLPSGPFEEPLVPQPSVWATYFIAPTPSSTAASPQSLNEPAFDEFLRGCSA</sequence>
<keyword evidence="4" id="KW-0862">Zinc</keyword>
<reference evidence="8" key="1">
    <citation type="submission" date="2014-01" db="EMBL/GenBank/DDBJ databases">
        <title>The genome of the white-rot fungus Pycnoporus cinnabarinus: a basidiomycete model with a versatile arsenal for lignocellulosic biomass breakdown.</title>
        <authorList>
            <person name="Levasseur A."/>
            <person name="Lomascolo A."/>
            <person name="Ruiz-Duenas F.J."/>
            <person name="Uzan E."/>
            <person name="Piumi F."/>
            <person name="Kues U."/>
            <person name="Ram A.F.J."/>
            <person name="Murat C."/>
            <person name="Haon M."/>
            <person name="Benoit I."/>
            <person name="Arfi Y."/>
            <person name="Chevret D."/>
            <person name="Drula E."/>
            <person name="Kwon M.J."/>
            <person name="Gouret P."/>
            <person name="Lesage-Meessen L."/>
            <person name="Lombard V."/>
            <person name="Mariette J."/>
            <person name="Noirot C."/>
            <person name="Park J."/>
            <person name="Patyshakuliyeva A."/>
            <person name="Wieneger R.A.B."/>
            <person name="Wosten H.A.B."/>
            <person name="Martin F."/>
            <person name="Coutinho P.M."/>
            <person name="de Vries R."/>
            <person name="Martinez A.T."/>
            <person name="Klopp C."/>
            <person name="Pontarotti P."/>
            <person name="Henrissat B."/>
            <person name="Record E."/>
        </authorList>
    </citation>
    <scope>NUCLEOTIDE SEQUENCE [LARGE SCALE GENOMIC DNA]</scope>
    <source>
        <strain evidence="8">BRFM137</strain>
    </source>
</reference>
<dbReference type="OMA" id="WNMQNWA"/>
<dbReference type="GO" id="GO:0045944">
    <property type="term" value="P:positive regulation of transcription by RNA polymerase II"/>
    <property type="evidence" value="ECO:0007669"/>
    <property type="project" value="UniProtKB-ARBA"/>
</dbReference>
<dbReference type="InterPro" id="IPR013087">
    <property type="entry name" value="Znf_C2H2_type"/>
</dbReference>
<dbReference type="GO" id="GO:0005634">
    <property type="term" value="C:nucleus"/>
    <property type="evidence" value="ECO:0007669"/>
    <property type="project" value="UniProtKB-ARBA"/>
</dbReference>
<dbReference type="FunFam" id="3.30.160.60:FF:000125">
    <property type="entry name" value="Putative zinc finger protein 143"/>
    <property type="match status" value="1"/>
</dbReference>
<gene>
    <name evidence="8" type="ORF">BN946_scf184777.g15</name>
</gene>
<dbReference type="AlphaFoldDB" id="A0A060S3T9"/>
<comment type="caution">
    <text evidence="8">The sequence shown here is derived from an EMBL/GenBank/DDBJ whole genome shotgun (WGS) entry which is preliminary data.</text>
</comment>